<dbReference type="InterPro" id="IPR025948">
    <property type="entry name" value="HTH-like_dom"/>
</dbReference>
<proteinExistence type="predicted"/>
<name>A0A344UBT5_9ACTN</name>
<dbReference type="PANTHER" id="PTHR46889">
    <property type="entry name" value="TRANSPOSASE INSF FOR INSERTION SEQUENCE IS3B-RELATED"/>
    <property type="match status" value="1"/>
</dbReference>
<accession>A0A344UBT5</accession>
<dbReference type="InterPro" id="IPR012337">
    <property type="entry name" value="RNaseH-like_sf"/>
</dbReference>
<organism evidence="3 4">
    <name type="scientific">Streptomyces globosus</name>
    <dbReference type="NCBI Taxonomy" id="68209"/>
    <lineage>
        <taxon>Bacteria</taxon>
        <taxon>Bacillati</taxon>
        <taxon>Actinomycetota</taxon>
        <taxon>Actinomycetes</taxon>
        <taxon>Kitasatosporales</taxon>
        <taxon>Streptomycetaceae</taxon>
        <taxon>Streptomyces</taxon>
    </lineage>
</organism>
<dbReference type="Pfam" id="PF13276">
    <property type="entry name" value="HTH_21"/>
    <property type="match status" value="1"/>
</dbReference>
<evidence type="ECO:0000256" key="1">
    <source>
        <dbReference type="SAM" id="MobiDB-lite"/>
    </source>
</evidence>
<dbReference type="NCBIfam" id="NF033516">
    <property type="entry name" value="transpos_IS3"/>
    <property type="match status" value="1"/>
</dbReference>
<feature type="region of interest" description="Disordered" evidence="1">
    <location>
        <begin position="1"/>
        <end position="49"/>
    </location>
</feature>
<geneLocation type="plasmid" evidence="3 4">
    <name>unnamed2</name>
</geneLocation>
<evidence type="ECO:0000313" key="3">
    <source>
        <dbReference type="EMBL" id="AXE28356.1"/>
    </source>
</evidence>
<dbReference type="PANTHER" id="PTHR46889:SF4">
    <property type="entry name" value="TRANSPOSASE INSO FOR INSERTION SEQUENCE ELEMENT IS911B-RELATED"/>
    <property type="match status" value="1"/>
</dbReference>
<dbReference type="InterPro" id="IPR048020">
    <property type="entry name" value="Transpos_IS3"/>
</dbReference>
<sequence>MVPPGQGRPGRGRPGRADQRRARGTVAAAQGEPRTAADDRDPEKSDGLIREGERPVTVLYRLIHAEKANYPVVLLCRVLHVTRSSYYAWREGEAARRARQAADDALVHEITVIHIASRHTYGVPRIHAELRRLGHQVNRKRIARVMRERDIRGVTRRKRRSLTRPDVKAKPAPDLIGRDFHAERPGTRLVGAITYLPTAEGWLYLACWLDLATREIVGYAMADHHRPSSSSTPSTWPMAEAVWSPDA</sequence>
<dbReference type="AlphaFoldDB" id="A0A344UBT5"/>
<dbReference type="Proteomes" id="UP000252004">
    <property type="component" value="Plasmid unnamed2"/>
</dbReference>
<dbReference type="InterPro" id="IPR050900">
    <property type="entry name" value="Transposase_IS3/IS150/IS904"/>
</dbReference>
<evidence type="ECO:0000259" key="2">
    <source>
        <dbReference type="Pfam" id="PF13276"/>
    </source>
</evidence>
<dbReference type="OrthoDB" id="4330255at2"/>
<gene>
    <name evidence="3" type="ORF">C0216_33020</name>
</gene>
<feature type="compositionally biased region" description="Basic and acidic residues" evidence="1">
    <location>
        <begin position="35"/>
        <end position="49"/>
    </location>
</feature>
<evidence type="ECO:0000313" key="4">
    <source>
        <dbReference type="Proteomes" id="UP000252004"/>
    </source>
</evidence>
<dbReference type="KEGG" id="sgz:C0216_33020"/>
<dbReference type="EMBL" id="CP030864">
    <property type="protein sequence ID" value="AXE28356.1"/>
    <property type="molecule type" value="Genomic_DNA"/>
</dbReference>
<feature type="domain" description="HTH-like" evidence="2">
    <location>
        <begin position="103"/>
        <end position="159"/>
    </location>
</feature>
<keyword evidence="4" id="KW-1185">Reference proteome</keyword>
<protein>
    <submittedName>
        <fullName evidence="3">IS3 family transposase</fullName>
    </submittedName>
</protein>
<keyword evidence="3" id="KW-0614">Plasmid</keyword>
<dbReference type="SUPFAM" id="SSF53098">
    <property type="entry name" value="Ribonuclease H-like"/>
    <property type="match status" value="1"/>
</dbReference>
<reference evidence="3 4" key="1">
    <citation type="submission" date="2018-01" db="EMBL/GenBank/DDBJ databases">
        <title>Draft genome Sequence of streptomyces globosus LZH-48.</title>
        <authorList>
            <person name="Ran K."/>
            <person name="Li Z."/>
            <person name="Wei S."/>
            <person name="Dong R."/>
        </authorList>
    </citation>
    <scope>NUCLEOTIDE SEQUENCE [LARGE SCALE GENOMIC DNA]</scope>
    <source>
        <strain evidence="3 4">LZH-48</strain>
        <plasmid evidence="3 4">unnamed2</plasmid>
    </source>
</reference>